<gene>
    <name evidence="1" type="ORF">SAMN00120144_0163</name>
</gene>
<dbReference type="STRING" id="645990.SAMN00120144_0163"/>
<dbReference type="EMBL" id="FWWW01000091">
    <property type="protein sequence ID" value="SMB99378.1"/>
    <property type="molecule type" value="Genomic_DNA"/>
</dbReference>
<evidence type="ECO:0000313" key="2">
    <source>
        <dbReference type="Proteomes" id="UP000192266"/>
    </source>
</evidence>
<name>A0A1W1W1A4_9BACT</name>
<dbReference type="GO" id="GO:0015562">
    <property type="term" value="F:efflux transmembrane transporter activity"/>
    <property type="evidence" value="ECO:0007669"/>
    <property type="project" value="InterPro"/>
</dbReference>
<dbReference type="Gene3D" id="1.20.1600.10">
    <property type="entry name" value="Outer membrane efflux proteins (OEP)"/>
    <property type="match status" value="1"/>
</dbReference>
<dbReference type="AlphaFoldDB" id="A0A1W1W1A4"/>
<reference evidence="1 2" key="1">
    <citation type="submission" date="2017-04" db="EMBL/GenBank/DDBJ databases">
        <authorList>
            <person name="Afonso C.L."/>
            <person name="Miller P.J."/>
            <person name="Scott M.A."/>
            <person name="Spackman E."/>
            <person name="Goraichik I."/>
            <person name="Dimitrov K.M."/>
            <person name="Suarez D.L."/>
            <person name="Swayne D.E."/>
        </authorList>
    </citation>
    <scope>NUCLEOTIDE SEQUENCE [LARGE SCALE GENOMIC DNA]</scope>
    <source>
        <strain evidence="1 2">DSM 11622</strain>
    </source>
</reference>
<proteinExistence type="predicted"/>
<sequence>MKHFFAPQQFLSRVFLVSLALVGGPWLGWAQSGKAGAPPTLSANATLQECVQFALRNQPLVRQSFIDEAIGERQTRLGLSDWLPQVQGVGSYTRNLILPTTVLPNFQDPTAGQQLVRIGLNNTSTIGLQGTQLLYSNRRAIGGPLYALRAPEQQPEHHCLQD</sequence>
<organism evidence="1 2">
    <name type="scientific">Hymenobacter roseosalivarius DSM 11622</name>
    <dbReference type="NCBI Taxonomy" id="645990"/>
    <lineage>
        <taxon>Bacteria</taxon>
        <taxon>Pseudomonadati</taxon>
        <taxon>Bacteroidota</taxon>
        <taxon>Cytophagia</taxon>
        <taxon>Cytophagales</taxon>
        <taxon>Hymenobacteraceae</taxon>
        <taxon>Hymenobacter</taxon>
    </lineage>
</organism>
<protein>
    <recommendedName>
        <fullName evidence="3">Outer membrane efflux protein</fullName>
    </recommendedName>
</protein>
<keyword evidence="2" id="KW-1185">Reference proteome</keyword>
<dbReference type="RefSeq" id="WP_084447232.1">
    <property type="nucleotide sequence ID" value="NZ_FWWW01000091.1"/>
</dbReference>
<dbReference type="Proteomes" id="UP000192266">
    <property type="component" value="Unassembled WGS sequence"/>
</dbReference>
<dbReference type="SUPFAM" id="SSF56954">
    <property type="entry name" value="Outer membrane efflux proteins (OEP)"/>
    <property type="match status" value="1"/>
</dbReference>
<evidence type="ECO:0000313" key="1">
    <source>
        <dbReference type="EMBL" id="SMB99378.1"/>
    </source>
</evidence>
<evidence type="ECO:0008006" key="3">
    <source>
        <dbReference type="Google" id="ProtNLM"/>
    </source>
</evidence>
<accession>A0A1W1W1A4</accession>